<organism evidence="1 2">
    <name type="scientific">Geomonas anaerohicana</name>
    <dbReference type="NCBI Taxonomy" id="2798583"/>
    <lineage>
        <taxon>Bacteria</taxon>
        <taxon>Pseudomonadati</taxon>
        <taxon>Thermodesulfobacteriota</taxon>
        <taxon>Desulfuromonadia</taxon>
        <taxon>Geobacterales</taxon>
        <taxon>Geobacteraceae</taxon>
        <taxon>Geomonas</taxon>
    </lineage>
</organism>
<keyword evidence="2" id="KW-1185">Reference proteome</keyword>
<accession>A0ABS0YI05</accession>
<dbReference type="Proteomes" id="UP000614714">
    <property type="component" value="Unassembled WGS sequence"/>
</dbReference>
<evidence type="ECO:0000313" key="2">
    <source>
        <dbReference type="Proteomes" id="UP000614714"/>
    </source>
</evidence>
<name>A0ABS0YI05_9BACT</name>
<reference evidence="1 2" key="1">
    <citation type="submission" date="2020-12" db="EMBL/GenBank/DDBJ databases">
        <title>Geomonas sp. Red421, isolated from paddy soil.</title>
        <authorList>
            <person name="Xu Z."/>
            <person name="Zhang Z."/>
            <person name="Masuda Y."/>
            <person name="Itoh H."/>
            <person name="Senoo K."/>
        </authorList>
    </citation>
    <scope>NUCLEOTIDE SEQUENCE [LARGE SCALE GENOMIC DNA]</scope>
    <source>
        <strain evidence="1 2">Red421</strain>
    </source>
</reference>
<comment type="caution">
    <text evidence="1">The sequence shown here is derived from an EMBL/GenBank/DDBJ whole genome shotgun (WGS) entry which is preliminary data.</text>
</comment>
<dbReference type="RefSeq" id="WP_199390009.1">
    <property type="nucleotide sequence ID" value="NZ_JAEMHL010000008.1"/>
</dbReference>
<gene>
    <name evidence="1" type="ORF">JFN91_15055</name>
</gene>
<evidence type="ECO:0000313" key="1">
    <source>
        <dbReference type="EMBL" id="MBJ6751532.1"/>
    </source>
</evidence>
<proteinExistence type="predicted"/>
<dbReference type="EMBL" id="JAEMHL010000008">
    <property type="protein sequence ID" value="MBJ6751532.1"/>
    <property type="molecule type" value="Genomic_DNA"/>
</dbReference>
<protein>
    <recommendedName>
        <fullName evidence="3">Autotransporter domain-containing protein</fullName>
    </recommendedName>
</protein>
<sequence length="343" mass="36966">MHLQHRLLGSLTTGLSASTARSDFSDGNNVIYTAGASVGYRKKLPESSILNVGYSYLKGLSEHNGEVSLIPVVNEQHPIPQDLLRHIPIGQPTFEPSTVVVTGAQSLLTYPPSYYRFTGDGIDLVNTYPADREVVISYSYRQDPNISTISTSQGLSASVDLFANRYRIYLDATKSDTSVQSGTATALTLTGTRHYDLGAVAKLQRHSLNAEAGYDKHFTSDATYLSCSWSYAAPYANGNLSLSVSDRWTQQSAGTGTSLWVNSLTAQTAYQRQFKKVLGNFTANYANVLLPGGAMSHSSSAGVNLEANFGKLAGILSSNVSFRMSDAGWAASENVGISVRRSF</sequence>
<evidence type="ECO:0008006" key="3">
    <source>
        <dbReference type="Google" id="ProtNLM"/>
    </source>
</evidence>